<evidence type="ECO:0000313" key="2">
    <source>
        <dbReference type="EMBL" id="RTE07090.1"/>
    </source>
</evidence>
<dbReference type="OrthoDB" id="2875589at2"/>
<evidence type="ECO:0000256" key="1">
    <source>
        <dbReference type="SAM" id="Phobius"/>
    </source>
</evidence>
<accession>A0A3S0CSB3</accession>
<feature type="transmembrane region" description="Helical" evidence="1">
    <location>
        <begin position="74"/>
        <end position="92"/>
    </location>
</feature>
<keyword evidence="1" id="KW-1133">Transmembrane helix</keyword>
<keyword evidence="1" id="KW-0812">Transmembrane</keyword>
<dbReference type="RefSeq" id="WP_126143253.1">
    <property type="nucleotide sequence ID" value="NZ_RXHU01000066.1"/>
</dbReference>
<organism evidence="2 3">
    <name type="scientific">Paenibacillus whitsoniae</name>
    <dbReference type="NCBI Taxonomy" id="2496558"/>
    <lineage>
        <taxon>Bacteria</taxon>
        <taxon>Bacillati</taxon>
        <taxon>Bacillota</taxon>
        <taxon>Bacilli</taxon>
        <taxon>Bacillales</taxon>
        <taxon>Paenibacillaceae</taxon>
        <taxon>Paenibacillus</taxon>
    </lineage>
</organism>
<dbReference type="Proteomes" id="UP000276128">
    <property type="component" value="Unassembled WGS sequence"/>
</dbReference>
<proteinExistence type="predicted"/>
<reference evidence="2 3" key="1">
    <citation type="submission" date="2018-12" db="EMBL/GenBank/DDBJ databases">
        <title>Bacillus ochoae sp. nov., Paenibacillus whitsoniae sp. nov., Paenibacillus spiritus sp. nov. Isolated from the Mars Exploration Rover during spacecraft assembly.</title>
        <authorList>
            <person name="Seuylemezian A."/>
            <person name="Vaishampayan P."/>
        </authorList>
    </citation>
    <scope>NUCLEOTIDE SEQUENCE [LARGE SCALE GENOMIC DNA]</scope>
    <source>
        <strain evidence="2 3">MER 54</strain>
    </source>
</reference>
<feature type="transmembrane region" description="Helical" evidence="1">
    <location>
        <begin position="41"/>
        <end position="62"/>
    </location>
</feature>
<name>A0A3S0CSB3_9BACL</name>
<feature type="transmembrane region" description="Helical" evidence="1">
    <location>
        <begin position="6"/>
        <end position="29"/>
    </location>
</feature>
<gene>
    <name evidence="2" type="ORF">EJQ19_21265</name>
</gene>
<keyword evidence="3" id="KW-1185">Reference proteome</keyword>
<comment type="caution">
    <text evidence="2">The sequence shown here is derived from an EMBL/GenBank/DDBJ whole genome shotgun (WGS) entry which is preliminary data.</text>
</comment>
<dbReference type="EMBL" id="RXHU01000066">
    <property type="protein sequence ID" value="RTE07090.1"/>
    <property type="molecule type" value="Genomic_DNA"/>
</dbReference>
<dbReference type="AlphaFoldDB" id="A0A3S0CSB3"/>
<keyword evidence="1" id="KW-0472">Membrane</keyword>
<evidence type="ECO:0000313" key="3">
    <source>
        <dbReference type="Proteomes" id="UP000276128"/>
    </source>
</evidence>
<protein>
    <submittedName>
        <fullName evidence="2">Uncharacterized protein</fullName>
    </submittedName>
</protein>
<sequence length="94" mass="10553">MTFALSGLMLYAMWLVLAVMGISFVVDLFKSMSAGTFSSAMILSYLQDLLYYVFPLFLLVNLMPLDHTDFIVKIAYYIGALGVVLKYAMGFVKK</sequence>